<dbReference type="InterPro" id="IPR011006">
    <property type="entry name" value="CheY-like_superfamily"/>
</dbReference>
<dbReference type="GO" id="GO:0003677">
    <property type="term" value="F:DNA binding"/>
    <property type="evidence" value="ECO:0007669"/>
    <property type="project" value="InterPro"/>
</dbReference>
<evidence type="ECO:0000256" key="2">
    <source>
        <dbReference type="ARBA" id="ARBA00024867"/>
    </source>
</evidence>
<evidence type="ECO:0000256" key="1">
    <source>
        <dbReference type="ARBA" id="ARBA00018672"/>
    </source>
</evidence>
<protein>
    <recommendedName>
        <fullName evidence="1">Stage 0 sporulation protein A homolog</fullName>
    </recommendedName>
</protein>
<dbReference type="Gene3D" id="3.40.50.2300">
    <property type="match status" value="1"/>
</dbReference>
<dbReference type="Pfam" id="PF04397">
    <property type="entry name" value="LytTR"/>
    <property type="match status" value="1"/>
</dbReference>
<sequence length="243" mass="28712">MIRAIIAEDEDSLRREISRKVMGISDVKVEYITNEGKDLLNAILKVKPELAILDIKLPEMTGLEVVKNIRDLLPNTEIIFITSYEEYIKDAVRLYAADYIIKPINYERLFNTIERIKRKFNDSSNIIEVRCGDDIKLINANDIYFIEANRKKTFFYTTYEDFLSNTSLSDVYKLLNKKIFFKTSRSYIVNLYKVYSIKSVNRTSLEISFRNKNKKAYLSKKLYYEFRNRLKDILNQPVEMKAN</sequence>
<dbReference type="Gene3D" id="2.40.50.1020">
    <property type="entry name" value="LytTr DNA-binding domain"/>
    <property type="match status" value="1"/>
</dbReference>
<dbReference type="SMART" id="SM00448">
    <property type="entry name" value="REC"/>
    <property type="match status" value="1"/>
</dbReference>
<feature type="domain" description="Response regulatory" evidence="4">
    <location>
        <begin position="3"/>
        <end position="117"/>
    </location>
</feature>
<dbReference type="EMBL" id="CP016893">
    <property type="protein sequence ID" value="AST56808.1"/>
    <property type="molecule type" value="Genomic_DNA"/>
</dbReference>
<name>A0A223HWG2_THETR</name>
<dbReference type="Proteomes" id="UP000214975">
    <property type="component" value="Chromosome"/>
</dbReference>
<accession>A0A223HWG2</accession>
<dbReference type="AlphaFoldDB" id="A0A223HWG2"/>
<dbReference type="InterPro" id="IPR007492">
    <property type="entry name" value="LytTR_DNA-bd_dom"/>
</dbReference>
<dbReference type="SUPFAM" id="SSF52172">
    <property type="entry name" value="CheY-like"/>
    <property type="match status" value="1"/>
</dbReference>
<evidence type="ECO:0000313" key="7">
    <source>
        <dbReference type="Proteomes" id="UP000214975"/>
    </source>
</evidence>
<organism evidence="6 7">
    <name type="scientific">Thermoanaerobacterium thermosaccharolyticum</name>
    <name type="common">Clostridium thermosaccharolyticum</name>
    <dbReference type="NCBI Taxonomy" id="1517"/>
    <lineage>
        <taxon>Bacteria</taxon>
        <taxon>Bacillati</taxon>
        <taxon>Bacillota</taxon>
        <taxon>Clostridia</taxon>
        <taxon>Thermoanaerobacterales</taxon>
        <taxon>Thermoanaerobacteraceae</taxon>
        <taxon>Thermoanaerobacterium</taxon>
    </lineage>
</organism>
<comment type="function">
    <text evidence="2">May play the central regulatory role in sporulation. It may be an element of the effector pathway responsible for the activation of sporulation genes in response to nutritional stress. Spo0A may act in concert with spo0H (a sigma factor) to control the expression of some genes that are critical to the sporulation process.</text>
</comment>
<keyword evidence="3" id="KW-0597">Phosphoprotein</keyword>
<dbReference type="PROSITE" id="PS50110">
    <property type="entry name" value="RESPONSE_REGULATORY"/>
    <property type="match status" value="1"/>
</dbReference>
<dbReference type="GO" id="GO:0000156">
    <property type="term" value="F:phosphorelay response regulator activity"/>
    <property type="evidence" value="ECO:0007669"/>
    <property type="project" value="InterPro"/>
</dbReference>
<dbReference type="Pfam" id="PF00072">
    <property type="entry name" value="Response_reg"/>
    <property type="match status" value="1"/>
</dbReference>
<dbReference type="PANTHER" id="PTHR37299:SF1">
    <property type="entry name" value="STAGE 0 SPORULATION PROTEIN A HOMOLOG"/>
    <property type="match status" value="1"/>
</dbReference>
<evidence type="ECO:0000256" key="3">
    <source>
        <dbReference type="PROSITE-ProRule" id="PRU00169"/>
    </source>
</evidence>
<feature type="modified residue" description="4-aspartylphosphate" evidence="3">
    <location>
        <position position="54"/>
    </location>
</feature>
<dbReference type="SMART" id="SM00850">
    <property type="entry name" value="LytTR"/>
    <property type="match status" value="1"/>
</dbReference>
<proteinExistence type="predicted"/>
<dbReference type="InterPro" id="IPR046947">
    <property type="entry name" value="LytR-like"/>
</dbReference>
<evidence type="ECO:0000259" key="4">
    <source>
        <dbReference type="PROSITE" id="PS50110"/>
    </source>
</evidence>
<evidence type="ECO:0000259" key="5">
    <source>
        <dbReference type="PROSITE" id="PS50930"/>
    </source>
</evidence>
<dbReference type="PROSITE" id="PS50930">
    <property type="entry name" value="HTH_LYTTR"/>
    <property type="match status" value="1"/>
</dbReference>
<dbReference type="InterPro" id="IPR001789">
    <property type="entry name" value="Sig_transdc_resp-reg_receiver"/>
</dbReference>
<dbReference type="PANTHER" id="PTHR37299">
    <property type="entry name" value="TRANSCRIPTIONAL REGULATOR-RELATED"/>
    <property type="match status" value="1"/>
</dbReference>
<reference evidence="6 7" key="1">
    <citation type="submission" date="2016-08" db="EMBL/GenBank/DDBJ databases">
        <title>A novel genetic cassette of butanologenic Thermoanaerobacterium thermosaccharolyticum that directly convert cellulose to butanol.</title>
        <authorList>
            <person name="Li T."/>
            <person name="He J."/>
        </authorList>
    </citation>
    <scope>NUCLEOTIDE SEQUENCE [LARGE SCALE GENOMIC DNA]</scope>
    <source>
        <strain evidence="6 7">TG57</strain>
    </source>
</reference>
<gene>
    <name evidence="6" type="ORF">Thert_00639</name>
</gene>
<dbReference type="RefSeq" id="WP_015312270.1">
    <property type="nucleotide sequence ID" value="NZ_CP016893.1"/>
</dbReference>
<evidence type="ECO:0000313" key="6">
    <source>
        <dbReference type="EMBL" id="AST56808.1"/>
    </source>
</evidence>
<feature type="domain" description="HTH LytTR-type" evidence="5">
    <location>
        <begin position="127"/>
        <end position="232"/>
    </location>
</feature>